<evidence type="ECO:0000313" key="3">
    <source>
        <dbReference type="Proteomes" id="UP000235659"/>
    </source>
</evidence>
<evidence type="ECO:0000313" key="4">
    <source>
        <dbReference type="Proteomes" id="UP000494205"/>
    </source>
</evidence>
<dbReference type="OrthoDB" id="9111679at2"/>
<dbReference type="RefSeq" id="WP_102635334.1">
    <property type="nucleotide sequence ID" value="NZ_CADIJZ010000027.1"/>
</dbReference>
<accession>A0A2N7W9C5</accession>
<dbReference type="EMBL" id="CADIJZ010000027">
    <property type="protein sequence ID" value="CAB3731133.1"/>
    <property type="molecule type" value="Genomic_DNA"/>
</dbReference>
<dbReference type="Proteomes" id="UP000494205">
    <property type="component" value="Unassembled WGS sequence"/>
</dbReference>
<evidence type="ECO:0000313" key="2">
    <source>
        <dbReference type="EMBL" id="PMS26008.1"/>
    </source>
</evidence>
<organism evidence="1 4">
    <name type="scientific">Paraburkholderia rhynchosiae</name>
    <dbReference type="NCBI Taxonomy" id="487049"/>
    <lineage>
        <taxon>Bacteria</taxon>
        <taxon>Pseudomonadati</taxon>
        <taxon>Pseudomonadota</taxon>
        <taxon>Betaproteobacteria</taxon>
        <taxon>Burkholderiales</taxon>
        <taxon>Burkholderiaceae</taxon>
        <taxon>Paraburkholderia</taxon>
    </lineage>
</organism>
<keyword evidence="3" id="KW-1185">Reference proteome</keyword>
<dbReference type="AlphaFoldDB" id="A0A2N7W9C5"/>
<reference evidence="2 3" key="1">
    <citation type="submission" date="2018-01" db="EMBL/GenBank/DDBJ databases">
        <title>Whole genome analyses suggest that Burkholderia sensu lato contains two further novel genera in the rhizoxinica-symbiotica group Mycetohabitans gen. nov., and Trinickia gen. nov.: implications for the evolution of diazotrophy and nodulation in the Burkholderiaceae.</title>
        <authorList>
            <person name="Estrada-de los Santos P."/>
            <person name="Palmer M."/>
            <person name="Chavez-Ramirez B."/>
            <person name="Beukes C."/>
            <person name="Steenkamp E.T."/>
            <person name="Hirsch A.M."/>
            <person name="Manyaka P."/>
            <person name="Maluk M."/>
            <person name="Lafos M."/>
            <person name="Crook M."/>
            <person name="Gross E."/>
            <person name="Simon M.F."/>
            <person name="Bueno dos Reis Junior F."/>
            <person name="Poole P.S."/>
            <person name="Venter S.N."/>
            <person name="James E.K."/>
        </authorList>
    </citation>
    <scope>NUCLEOTIDE SEQUENCE [LARGE SCALE GENOMIC DNA]</scope>
    <source>
        <strain evidence="2 3">WSM 3937</strain>
    </source>
</reference>
<reference evidence="1 4" key="2">
    <citation type="submission" date="2020-04" db="EMBL/GenBank/DDBJ databases">
        <authorList>
            <person name="De Canck E."/>
        </authorList>
    </citation>
    <scope>NUCLEOTIDE SEQUENCE [LARGE SCALE GENOMIC DNA]</scope>
    <source>
        <strain evidence="1 4">LMG 27174</strain>
    </source>
</reference>
<dbReference type="Proteomes" id="UP000235659">
    <property type="component" value="Unassembled WGS sequence"/>
</dbReference>
<sequence length="191" mass="20301">MTANLPKQKHPFDDAGKVFVNKEWYLALLGIVSQINGGNGGVSVEDVQLLEAVDAAEGIDSSISKLLTDINEMVQLVVPQDALEAVLTRLKRIETLLAFMPEYPDSSSTRGTIFDEKGSGGTPGFAATADFTPGTTTSLTLSQSYQSAAHLWVTFDADVQGADQFTLSGRTLTFSSAIPVGVSKVFVKGIL</sequence>
<gene>
    <name evidence="2" type="ORF">C0Z16_28145</name>
    <name evidence="1" type="ORF">LMG27174_05808</name>
</gene>
<protein>
    <submittedName>
        <fullName evidence="1">Uncharacterized protein</fullName>
    </submittedName>
</protein>
<evidence type="ECO:0000313" key="1">
    <source>
        <dbReference type="EMBL" id="CAB3731133.1"/>
    </source>
</evidence>
<proteinExistence type="predicted"/>
<name>A0A2N7W9C5_9BURK</name>
<dbReference type="EMBL" id="PNXY01000026">
    <property type="protein sequence ID" value="PMS26008.1"/>
    <property type="molecule type" value="Genomic_DNA"/>
</dbReference>